<evidence type="ECO:0000259" key="1">
    <source>
        <dbReference type="Pfam" id="PF14588"/>
    </source>
</evidence>
<dbReference type="InterPro" id="IPR035959">
    <property type="entry name" value="RutC-like_sf"/>
</dbReference>
<evidence type="ECO:0000313" key="3">
    <source>
        <dbReference type="Proteomes" id="UP000631034"/>
    </source>
</evidence>
<sequence>MTQDTTTPEDRLRALGIELPEAAAPVANYVPWVQTGFLVTFSGQLPVKDGRPVFLGRVGDGVSVDEGAEAARLCAINLIAQIRNACGPAGLSRVRAVVRLGGFVASGPDFTDHPKVINGASDLVVAVFGAIGRHARTAVGVSSLPLGVPVELEAQIVLHD</sequence>
<dbReference type="CDD" id="cd02199">
    <property type="entry name" value="YjgF_YER057c_UK114_like_1"/>
    <property type="match status" value="1"/>
</dbReference>
<dbReference type="Proteomes" id="UP000631034">
    <property type="component" value="Unassembled WGS sequence"/>
</dbReference>
<accession>A0A8J7CBH2</accession>
<gene>
    <name evidence="2" type="ORF">IHV25_00575</name>
</gene>
<comment type="caution">
    <text evidence="2">The sequence shown here is derived from an EMBL/GenBank/DDBJ whole genome shotgun (WGS) entry which is preliminary data.</text>
</comment>
<name>A0A8J7CBH2_9PROT</name>
<dbReference type="SUPFAM" id="SSF55298">
    <property type="entry name" value="YjgF-like"/>
    <property type="match status" value="1"/>
</dbReference>
<dbReference type="InterPro" id="IPR013813">
    <property type="entry name" value="Endoribo_LPSP/chorism_mut-like"/>
</dbReference>
<dbReference type="PANTHER" id="PTHR43760:SF1">
    <property type="entry name" value="ENDORIBONUCLEASE L-PSP_CHORISMATE MUTASE-LIKE DOMAIN-CONTAINING PROTEIN"/>
    <property type="match status" value="1"/>
</dbReference>
<keyword evidence="3" id="KW-1185">Reference proteome</keyword>
<dbReference type="Pfam" id="PF14588">
    <property type="entry name" value="YjgF_endoribonc"/>
    <property type="match status" value="1"/>
</dbReference>
<feature type="domain" description="Endoribonuclease L-PSP/chorismate mutase-like" evidence="1">
    <location>
        <begin position="9"/>
        <end position="146"/>
    </location>
</feature>
<reference evidence="2" key="1">
    <citation type="submission" date="2020-10" db="EMBL/GenBank/DDBJ databases">
        <title>Genome sequence of the unusual species of purple photosynthetic bacteria, Phaeovibrio sulfidiphilus DSM 23193, type strain.</title>
        <authorList>
            <person name="Kyndt J.A."/>
            <person name="Meyer T.E."/>
        </authorList>
    </citation>
    <scope>NUCLEOTIDE SEQUENCE</scope>
    <source>
        <strain evidence="2">DSM 23193</strain>
    </source>
</reference>
<dbReference type="Gene3D" id="3.30.1330.40">
    <property type="entry name" value="RutC-like"/>
    <property type="match status" value="1"/>
</dbReference>
<dbReference type="RefSeq" id="WP_192533032.1">
    <property type="nucleotide sequence ID" value="NZ_JACZHT010000001.1"/>
</dbReference>
<protein>
    <submittedName>
        <fullName evidence="2">RidA family protein</fullName>
    </submittedName>
</protein>
<evidence type="ECO:0000313" key="2">
    <source>
        <dbReference type="EMBL" id="MBE1236153.1"/>
    </source>
</evidence>
<dbReference type="AlphaFoldDB" id="A0A8J7CBH2"/>
<organism evidence="2 3">
    <name type="scientific">Phaeovibrio sulfidiphilus</name>
    <dbReference type="NCBI Taxonomy" id="1220600"/>
    <lineage>
        <taxon>Bacteria</taxon>
        <taxon>Pseudomonadati</taxon>
        <taxon>Pseudomonadota</taxon>
        <taxon>Alphaproteobacteria</taxon>
        <taxon>Rhodospirillales</taxon>
        <taxon>Rhodospirillaceae</taxon>
        <taxon>Phaeovibrio</taxon>
    </lineage>
</organism>
<dbReference type="EMBL" id="JACZHT010000001">
    <property type="protein sequence ID" value="MBE1236153.1"/>
    <property type="molecule type" value="Genomic_DNA"/>
</dbReference>
<proteinExistence type="predicted"/>
<dbReference type="PANTHER" id="PTHR43760">
    <property type="entry name" value="ENDORIBONUCLEASE-RELATED"/>
    <property type="match status" value="1"/>
</dbReference>